<dbReference type="PANTHER" id="PTHR11161">
    <property type="entry name" value="O-ACYLTRANSFERASE"/>
    <property type="match status" value="1"/>
</dbReference>
<feature type="transmembrane region" description="Helical" evidence="1">
    <location>
        <begin position="378"/>
        <end position="398"/>
    </location>
</feature>
<protein>
    <recommendedName>
        <fullName evidence="2">Nose resistant-to-fluoxetine protein N-terminal domain-containing protein</fullName>
    </recommendedName>
</protein>
<keyword evidence="1" id="KW-1133">Transmembrane helix</keyword>
<dbReference type="SMART" id="SM00703">
    <property type="entry name" value="NRF"/>
    <property type="match status" value="1"/>
</dbReference>
<sequence length="634" mass="72447">MKQGLLMNQVLATYALNNVENSVCKNHTQMFKDGLRTFEPWALNMFDASGKIQSGILLGNLVEFGSFKECIHIKYGEIKGKHCLLKITPTLDLIKQILAFRNVTERRFPKVRLIVEKSVLLWSICVPDSCPKNDILRHFNKTFIEMSEGLNLVVSLQDEHCVTLDSERKMGLEQYISLSILTVFVVTVGVSTLLEAVLPSKNTLIASFSASSNYQKITARRTKNDLDCLHGLRFLSTCYVVVGHRYLMAMFSPVINGLEILDWVLNYSSTIIIGGTICVDTFFMLSGLLVSISFFDHVARNGTFNIFTFYLYRYFRITPTLGIVVLIYATLIQFFGSGPLWYDTCVAHLRPCRYYWWSTLLHVQSYVNPGALCILQTWYLSCDMIFYCFSPVVLYPLWKNRILGLFNLTLAYFLSVGVSFYLAWVNEYEGGMPITNQLFETKYFQRHYIAPHARASPYIMGLGFGYCVYSLKGRKVKMSTFMNLSGWITSGALMVASVVGCHSFQEENHDYNRLEASVFLSCSRSAWTVGVMWMIWACIHGYGGIVNEFLSMFVFRVLGRISYGMFLLHLILQLFKNGANKMPIYFSNFTAIYDGCADLLVTVFASFLFTLFFELPLTNLHTFIFKNKKVQPHN</sequence>
<proteinExistence type="predicted"/>
<dbReference type="InterPro" id="IPR052728">
    <property type="entry name" value="O2_lipid_transport_reg"/>
</dbReference>
<dbReference type="GO" id="GO:0016747">
    <property type="term" value="F:acyltransferase activity, transferring groups other than amino-acyl groups"/>
    <property type="evidence" value="ECO:0007669"/>
    <property type="project" value="InterPro"/>
</dbReference>
<reference evidence="3" key="1">
    <citation type="journal article" date="2023" name="G3 (Bethesda)">
        <title>Whole genome assemblies of Zophobas morio and Tenebrio molitor.</title>
        <authorList>
            <person name="Kaur S."/>
            <person name="Stinson S.A."/>
            <person name="diCenzo G.C."/>
        </authorList>
    </citation>
    <scope>NUCLEOTIDE SEQUENCE</scope>
    <source>
        <strain evidence="3">QUZm001</strain>
    </source>
</reference>
<dbReference type="PANTHER" id="PTHR11161:SF0">
    <property type="entry name" value="O-ACYLTRANSFERASE LIKE PROTEIN"/>
    <property type="match status" value="1"/>
</dbReference>
<dbReference type="InterPro" id="IPR002656">
    <property type="entry name" value="Acyl_transf_3_dom"/>
</dbReference>
<evidence type="ECO:0000259" key="2">
    <source>
        <dbReference type="SMART" id="SM00703"/>
    </source>
</evidence>
<name>A0AA38HUF5_9CUCU</name>
<keyword evidence="1" id="KW-0472">Membrane</keyword>
<dbReference type="Pfam" id="PF01757">
    <property type="entry name" value="Acyl_transf_3"/>
    <property type="match status" value="1"/>
</dbReference>
<feature type="transmembrane region" description="Helical" evidence="1">
    <location>
        <begin position="592"/>
        <end position="613"/>
    </location>
</feature>
<evidence type="ECO:0000256" key="1">
    <source>
        <dbReference type="SAM" id="Phobius"/>
    </source>
</evidence>
<dbReference type="Pfam" id="PF20146">
    <property type="entry name" value="NRF"/>
    <property type="match status" value="1"/>
</dbReference>
<dbReference type="InterPro" id="IPR006621">
    <property type="entry name" value="Nose-resist-to-fluoxetine_N"/>
</dbReference>
<organism evidence="3 4">
    <name type="scientific">Zophobas morio</name>
    <dbReference type="NCBI Taxonomy" id="2755281"/>
    <lineage>
        <taxon>Eukaryota</taxon>
        <taxon>Metazoa</taxon>
        <taxon>Ecdysozoa</taxon>
        <taxon>Arthropoda</taxon>
        <taxon>Hexapoda</taxon>
        <taxon>Insecta</taxon>
        <taxon>Pterygota</taxon>
        <taxon>Neoptera</taxon>
        <taxon>Endopterygota</taxon>
        <taxon>Coleoptera</taxon>
        <taxon>Polyphaga</taxon>
        <taxon>Cucujiformia</taxon>
        <taxon>Tenebrionidae</taxon>
        <taxon>Zophobas</taxon>
    </lineage>
</organism>
<dbReference type="Proteomes" id="UP001168821">
    <property type="component" value="Unassembled WGS sequence"/>
</dbReference>
<comment type="caution">
    <text evidence="3">The sequence shown here is derived from an EMBL/GenBank/DDBJ whole genome shotgun (WGS) entry which is preliminary data.</text>
</comment>
<feature type="transmembrane region" description="Helical" evidence="1">
    <location>
        <begin position="455"/>
        <end position="472"/>
    </location>
</feature>
<feature type="transmembrane region" description="Helical" evidence="1">
    <location>
        <begin position="553"/>
        <end position="572"/>
    </location>
</feature>
<feature type="transmembrane region" description="Helical" evidence="1">
    <location>
        <begin position="405"/>
        <end position="424"/>
    </location>
</feature>
<feature type="transmembrane region" description="Helical" evidence="1">
    <location>
        <begin position="271"/>
        <end position="294"/>
    </location>
</feature>
<feature type="transmembrane region" description="Helical" evidence="1">
    <location>
        <begin position="314"/>
        <end position="335"/>
    </location>
</feature>
<keyword evidence="4" id="KW-1185">Reference proteome</keyword>
<feature type="transmembrane region" description="Helical" evidence="1">
    <location>
        <begin position="175"/>
        <end position="194"/>
    </location>
</feature>
<dbReference type="AlphaFoldDB" id="A0AA38HUF5"/>
<feature type="transmembrane region" description="Helical" evidence="1">
    <location>
        <begin position="484"/>
        <end position="505"/>
    </location>
</feature>
<dbReference type="EMBL" id="JALNTZ010000008">
    <property type="protein sequence ID" value="KAJ3643262.1"/>
    <property type="molecule type" value="Genomic_DNA"/>
</dbReference>
<accession>A0AA38HUF5</accession>
<gene>
    <name evidence="3" type="ORF">Zmor_025986</name>
</gene>
<feature type="transmembrane region" description="Helical" evidence="1">
    <location>
        <begin position="525"/>
        <end position="546"/>
    </location>
</feature>
<keyword evidence="1" id="KW-0812">Transmembrane</keyword>
<evidence type="ECO:0000313" key="3">
    <source>
        <dbReference type="EMBL" id="KAJ3643262.1"/>
    </source>
</evidence>
<feature type="domain" description="Nose resistant-to-fluoxetine protein N-terminal" evidence="2">
    <location>
        <begin position="21"/>
        <end position="160"/>
    </location>
</feature>
<evidence type="ECO:0000313" key="4">
    <source>
        <dbReference type="Proteomes" id="UP001168821"/>
    </source>
</evidence>